<dbReference type="SUPFAM" id="SSF53756">
    <property type="entry name" value="UDP-Glycosyltransferase/glycogen phosphorylase"/>
    <property type="match status" value="1"/>
</dbReference>
<dbReference type="PANTHER" id="PTHR45947">
    <property type="entry name" value="SULFOQUINOVOSYL TRANSFERASE SQD2"/>
    <property type="match status" value="1"/>
</dbReference>
<keyword evidence="1" id="KW-0812">Transmembrane</keyword>
<proteinExistence type="predicted"/>
<dbReference type="InterPro" id="IPR028098">
    <property type="entry name" value="Glyco_trans_4-like_N"/>
</dbReference>
<name>A0A1F5HLK4_9BACT</name>
<accession>A0A1F5HLK4</accession>
<feature type="domain" description="Glycosyltransferase subfamily 4-like N-terminal" evidence="2">
    <location>
        <begin position="16"/>
        <end position="209"/>
    </location>
</feature>
<dbReference type="GO" id="GO:0016757">
    <property type="term" value="F:glycosyltransferase activity"/>
    <property type="evidence" value="ECO:0007669"/>
    <property type="project" value="TreeGrafter"/>
</dbReference>
<feature type="transmembrane region" description="Helical" evidence="1">
    <location>
        <begin position="68"/>
        <end position="90"/>
    </location>
</feature>
<keyword evidence="1" id="KW-0472">Membrane</keyword>
<evidence type="ECO:0000313" key="4">
    <source>
        <dbReference type="Proteomes" id="UP000176780"/>
    </source>
</evidence>
<dbReference type="AlphaFoldDB" id="A0A1F5HLK4"/>
<dbReference type="Pfam" id="PF13439">
    <property type="entry name" value="Glyco_transf_4"/>
    <property type="match status" value="1"/>
</dbReference>
<dbReference type="EMBL" id="MFBQ01000014">
    <property type="protein sequence ID" value="OGE05003.1"/>
    <property type="molecule type" value="Genomic_DNA"/>
</dbReference>
<dbReference type="Proteomes" id="UP000176780">
    <property type="component" value="Unassembled WGS sequence"/>
</dbReference>
<gene>
    <name evidence="3" type="ORF">A3B51_02190</name>
</gene>
<dbReference type="STRING" id="1797727.A3B51_02190"/>
<reference evidence="3 4" key="1">
    <citation type="journal article" date="2016" name="Nat. Commun.">
        <title>Thousands of microbial genomes shed light on interconnected biogeochemical processes in an aquifer system.</title>
        <authorList>
            <person name="Anantharaman K."/>
            <person name="Brown C.T."/>
            <person name="Hug L.A."/>
            <person name="Sharon I."/>
            <person name="Castelle C.J."/>
            <person name="Probst A.J."/>
            <person name="Thomas B.C."/>
            <person name="Singh A."/>
            <person name="Wilkins M.J."/>
            <person name="Karaoz U."/>
            <person name="Brodie E.L."/>
            <person name="Williams K.H."/>
            <person name="Hubbard S.S."/>
            <person name="Banfield J.F."/>
        </authorList>
    </citation>
    <scope>NUCLEOTIDE SEQUENCE [LARGE SCALE GENOMIC DNA]</scope>
</reference>
<dbReference type="PANTHER" id="PTHR45947:SF3">
    <property type="entry name" value="SULFOQUINOVOSYL TRANSFERASE SQD2"/>
    <property type="match status" value="1"/>
</dbReference>
<dbReference type="InterPro" id="IPR050194">
    <property type="entry name" value="Glycosyltransferase_grp1"/>
</dbReference>
<comment type="caution">
    <text evidence="3">The sequence shown here is derived from an EMBL/GenBank/DDBJ whole genome shotgun (WGS) entry which is preliminary data.</text>
</comment>
<dbReference type="CDD" id="cd03801">
    <property type="entry name" value="GT4_PimA-like"/>
    <property type="match status" value="1"/>
</dbReference>
<evidence type="ECO:0000256" key="1">
    <source>
        <dbReference type="SAM" id="Phobius"/>
    </source>
</evidence>
<evidence type="ECO:0000313" key="3">
    <source>
        <dbReference type="EMBL" id="OGE05003.1"/>
    </source>
</evidence>
<sequence>MKILMITPYFPYPLVSGGQIRTYNLLKNLSQKHKITLASFVRDKKETKYLNELKPFCQKVIIFKRRKAWSPVNILLSAITPFPFLVSIYFDPFVKSQIKSELEKEQYDLIHAETFYVMPNIPKTNVPIFLVEQVIEYLVYQRFVESLPPFALPIKPFLFLDVAKIKWWERHYWRKAKRLAAMSADDQKFIRNFDQSLTVDVVANGVDIEYFAKTKRQNFAQPTVLFVGNFKWLPNRDATKFLVQEIWPKISEKIKNAKLWIVGRNPPADISRFVSNDIQVDGHVKDIRTAYGKSNVILAPIRNGRGTKYKILEAMATKTPIVATELAIEGINIKNGHQALIAEEASTLAQETVKILKNASLGKKLAEAAYLLVARDYNWKKISESLDRIYKKVGSR</sequence>
<evidence type="ECO:0000259" key="2">
    <source>
        <dbReference type="Pfam" id="PF13439"/>
    </source>
</evidence>
<protein>
    <recommendedName>
        <fullName evidence="2">Glycosyltransferase subfamily 4-like N-terminal domain-containing protein</fullName>
    </recommendedName>
</protein>
<keyword evidence="1" id="KW-1133">Transmembrane helix</keyword>
<dbReference type="Gene3D" id="3.40.50.2000">
    <property type="entry name" value="Glycogen Phosphorylase B"/>
    <property type="match status" value="2"/>
</dbReference>
<organism evidence="3 4">
    <name type="scientific">Candidatus Curtissbacteria bacterium RIFCSPLOWO2_01_FULL_41_18</name>
    <dbReference type="NCBI Taxonomy" id="1797727"/>
    <lineage>
        <taxon>Bacteria</taxon>
        <taxon>Candidatus Curtissiibacteriota</taxon>
    </lineage>
</organism>
<dbReference type="Pfam" id="PF13692">
    <property type="entry name" value="Glyco_trans_1_4"/>
    <property type="match status" value="1"/>
</dbReference>